<dbReference type="GO" id="GO:0009003">
    <property type="term" value="F:signal peptidase activity"/>
    <property type="evidence" value="ECO:0007669"/>
    <property type="project" value="UniProtKB-EC"/>
</dbReference>
<protein>
    <recommendedName>
        <fullName evidence="4 7">Signal peptidase I</fullName>
        <ecNumber evidence="4 7">3.4.21.89</ecNumber>
    </recommendedName>
</protein>
<keyword evidence="10" id="KW-1185">Reference proteome</keyword>
<keyword evidence="7" id="KW-0812">Transmembrane</keyword>
<gene>
    <name evidence="9" type="ORF">J2X01_002489</name>
</gene>
<dbReference type="PRINTS" id="PR00727">
    <property type="entry name" value="LEADERPTASE"/>
</dbReference>
<feature type="transmembrane region" description="Helical" evidence="7">
    <location>
        <begin position="12"/>
        <end position="34"/>
    </location>
</feature>
<feature type="domain" description="Peptidase S26" evidence="8">
    <location>
        <begin position="14"/>
        <end position="228"/>
    </location>
</feature>
<dbReference type="InterPro" id="IPR000223">
    <property type="entry name" value="Pept_S26A_signal_pept_1"/>
</dbReference>
<comment type="subcellular location">
    <subcellularLocation>
        <location evidence="2">Cell membrane</location>
        <topology evidence="2">Single-pass type II membrane protein</topology>
    </subcellularLocation>
    <subcellularLocation>
        <location evidence="7">Membrane</location>
        <topology evidence="7">Single-pass type II membrane protein</topology>
    </subcellularLocation>
</comment>
<keyword evidence="5 7" id="KW-0645">Protease</keyword>
<comment type="similarity">
    <text evidence="3 7">Belongs to the peptidase S26 family.</text>
</comment>
<organism evidence="9 10">
    <name type="scientific">Arthrobacter ginsengisoli</name>
    <dbReference type="NCBI Taxonomy" id="1356565"/>
    <lineage>
        <taxon>Bacteria</taxon>
        <taxon>Bacillati</taxon>
        <taxon>Actinomycetota</taxon>
        <taxon>Actinomycetes</taxon>
        <taxon>Micrococcales</taxon>
        <taxon>Micrococcaceae</taxon>
        <taxon>Arthrobacter</taxon>
    </lineage>
</organism>
<evidence type="ECO:0000259" key="8">
    <source>
        <dbReference type="Pfam" id="PF10502"/>
    </source>
</evidence>
<evidence type="ECO:0000256" key="6">
    <source>
        <dbReference type="ARBA" id="ARBA00022801"/>
    </source>
</evidence>
<dbReference type="CDD" id="cd06530">
    <property type="entry name" value="S26_SPase_I"/>
    <property type="match status" value="1"/>
</dbReference>
<keyword evidence="7" id="KW-0472">Membrane</keyword>
<comment type="caution">
    <text evidence="9">The sequence shown here is derived from an EMBL/GenBank/DDBJ whole genome shotgun (WGS) entry which is preliminary data.</text>
</comment>
<dbReference type="InterPro" id="IPR019758">
    <property type="entry name" value="Pept_S26A_signal_pept_1_CS"/>
</dbReference>
<dbReference type="InterPro" id="IPR019756">
    <property type="entry name" value="Pept_S26A_signal_pept_1_Ser-AS"/>
</dbReference>
<proteinExistence type="inferred from homology"/>
<evidence type="ECO:0000313" key="9">
    <source>
        <dbReference type="EMBL" id="MDR7083196.1"/>
    </source>
</evidence>
<evidence type="ECO:0000256" key="2">
    <source>
        <dbReference type="ARBA" id="ARBA00004401"/>
    </source>
</evidence>
<reference evidence="9 10" key="1">
    <citation type="submission" date="2023-07" db="EMBL/GenBank/DDBJ databases">
        <title>Sorghum-associated microbial communities from plants grown in Nebraska, USA.</title>
        <authorList>
            <person name="Schachtman D."/>
        </authorList>
    </citation>
    <scope>NUCLEOTIDE SEQUENCE [LARGE SCALE GENOMIC DNA]</scope>
    <source>
        <strain evidence="9 10">BE167</strain>
    </source>
</reference>
<dbReference type="InterPro" id="IPR036286">
    <property type="entry name" value="LexA/Signal_pep-like_sf"/>
</dbReference>
<evidence type="ECO:0000256" key="1">
    <source>
        <dbReference type="ARBA" id="ARBA00000677"/>
    </source>
</evidence>
<evidence type="ECO:0000256" key="5">
    <source>
        <dbReference type="ARBA" id="ARBA00022670"/>
    </source>
</evidence>
<keyword evidence="6 7" id="KW-0378">Hydrolase</keyword>
<name>A0ABU1UDE2_9MICC</name>
<dbReference type="Proteomes" id="UP001252243">
    <property type="component" value="Unassembled WGS sequence"/>
</dbReference>
<evidence type="ECO:0000256" key="4">
    <source>
        <dbReference type="ARBA" id="ARBA00013208"/>
    </source>
</evidence>
<dbReference type="NCBIfam" id="TIGR02227">
    <property type="entry name" value="sigpep_I_bact"/>
    <property type="match status" value="1"/>
</dbReference>
<dbReference type="SUPFAM" id="SSF51306">
    <property type="entry name" value="LexA/Signal peptidase"/>
    <property type="match status" value="1"/>
</dbReference>
<sequence length="237" mass="24929">MNIGAGRKLPLWASVALNMLIALVAVSLVQGFLVKAYRIPSGSMEPTLQGSADGGDRILVNRLAYLGSGPGTGDIVVFTRPESWQAESAVPRSGGIASLARSFGDVTGIGPSNERFLVKRVVASGGQTISCCGDDGKVRIDGQPLDEPYLFEDLPFVAGSLDCQSSARSLRCVPDFTVPEGELVVLGDHRSNSVDSAINCRSYTDEVVDCVRTIESSAVVGQVAGRFWPLNRVGGVG</sequence>
<dbReference type="PANTHER" id="PTHR43390:SF1">
    <property type="entry name" value="CHLOROPLAST PROCESSING PEPTIDASE"/>
    <property type="match status" value="1"/>
</dbReference>
<dbReference type="PROSITE" id="PS00501">
    <property type="entry name" value="SPASE_I_1"/>
    <property type="match status" value="1"/>
</dbReference>
<accession>A0ABU1UDE2</accession>
<evidence type="ECO:0000256" key="3">
    <source>
        <dbReference type="ARBA" id="ARBA00009370"/>
    </source>
</evidence>
<dbReference type="InterPro" id="IPR019533">
    <property type="entry name" value="Peptidase_S26"/>
</dbReference>
<keyword evidence="7" id="KW-1133">Transmembrane helix</keyword>
<dbReference type="RefSeq" id="WP_310057503.1">
    <property type="nucleotide sequence ID" value="NZ_JAVDVQ010000009.1"/>
</dbReference>
<dbReference type="Gene3D" id="2.10.109.10">
    <property type="entry name" value="Umud Fragment, subunit A"/>
    <property type="match status" value="1"/>
</dbReference>
<evidence type="ECO:0000256" key="7">
    <source>
        <dbReference type="RuleBase" id="RU362042"/>
    </source>
</evidence>
<dbReference type="EC" id="3.4.21.89" evidence="4 7"/>
<dbReference type="EMBL" id="JAVDVQ010000009">
    <property type="protein sequence ID" value="MDR7083196.1"/>
    <property type="molecule type" value="Genomic_DNA"/>
</dbReference>
<dbReference type="PANTHER" id="PTHR43390">
    <property type="entry name" value="SIGNAL PEPTIDASE I"/>
    <property type="match status" value="1"/>
</dbReference>
<evidence type="ECO:0000313" key="10">
    <source>
        <dbReference type="Proteomes" id="UP001252243"/>
    </source>
</evidence>
<dbReference type="PROSITE" id="PS00761">
    <property type="entry name" value="SPASE_I_3"/>
    <property type="match status" value="1"/>
</dbReference>
<comment type="catalytic activity">
    <reaction evidence="1 7">
        <text>Cleavage of hydrophobic, N-terminal signal or leader sequences from secreted and periplasmic proteins.</text>
        <dbReference type="EC" id="3.4.21.89"/>
    </reaction>
</comment>
<dbReference type="Pfam" id="PF10502">
    <property type="entry name" value="Peptidase_S26"/>
    <property type="match status" value="1"/>
</dbReference>